<protein>
    <submittedName>
        <fullName evidence="2">Uncharacterized protein</fullName>
    </submittedName>
</protein>
<gene>
    <name evidence="2" type="ORF">ALP65_04624</name>
</gene>
<dbReference type="AntiFam" id="ANF00095">
    <property type="entry name" value="Shadow ORF (opposite ABC transporters)"/>
</dbReference>
<feature type="region of interest" description="Disordered" evidence="1">
    <location>
        <begin position="1"/>
        <end position="22"/>
    </location>
</feature>
<dbReference type="Proteomes" id="UP000270834">
    <property type="component" value="Unassembled WGS sequence"/>
</dbReference>
<accession>A0A3M5DMW7</accession>
<sequence>MVHGAAEHAFADREPDPQVVHRQQGFTGRVARRRTAGLGVEQLAGIGVSRGCEEFLAGSLLDDPPLLHDADAVGDAPDQVEVVGDQQQGHAQACLQVLEQIEDLQLDGDVERGGRFVGDQQLRLAGQGHGDHHPLPLAAGEFVWIGFQALGRLGDADQLEQFENSRAGLGATQALVQGEDLGELLLDGMQRIERGHGFLEDHGDAVAADPAQAPFRELEQILALVVDAACWVAGDGVGQQAQDRVGGHRLARAAFADQGQGLALADVEADAFDHPLALLAGEEFDGEVADFQNVLAHLISSGRKRRGRLRR</sequence>
<dbReference type="AlphaFoldDB" id="A0A3M5DMW7"/>
<feature type="compositionally biased region" description="Basic and acidic residues" evidence="1">
    <location>
        <begin position="1"/>
        <end position="16"/>
    </location>
</feature>
<dbReference type="EMBL" id="RBSQ01000917">
    <property type="protein sequence ID" value="RMS50537.1"/>
    <property type="molecule type" value="Genomic_DNA"/>
</dbReference>
<evidence type="ECO:0000313" key="3">
    <source>
        <dbReference type="Proteomes" id="UP000270834"/>
    </source>
</evidence>
<evidence type="ECO:0000313" key="2">
    <source>
        <dbReference type="EMBL" id="RMS50537.1"/>
    </source>
</evidence>
<organism evidence="2 3">
    <name type="scientific">Pseudomonas aeruginosa</name>
    <dbReference type="NCBI Taxonomy" id="287"/>
    <lineage>
        <taxon>Bacteria</taxon>
        <taxon>Pseudomonadati</taxon>
        <taxon>Pseudomonadota</taxon>
        <taxon>Gammaproteobacteria</taxon>
        <taxon>Pseudomonadales</taxon>
        <taxon>Pseudomonadaceae</taxon>
        <taxon>Pseudomonas</taxon>
    </lineage>
</organism>
<comment type="caution">
    <text evidence="2">The sequence shown here is derived from an EMBL/GenBank/DDBJ whole genome shotgun (WGS) entry which is preliminary data.</text>
</comment>
<evidence type="ECO:0000256" key="1">
    <source>
        <dbReference type="SAM" id="MobiDB-lite"/>
    </source>
</evidence>
<reference evidence="2 3" key="1">
    <citation type="submission" date="2018-08" db="EMBL/GenBank/DDBJ databases">
        <title>Recombination of ecologically and evolutionarily significant loci maintains genetic cohesion in the Pseudomonas syringae species complex.</title>
        <authorList>
            <person name="Dillon M."/>
            <person name="Thakur S."/>
            <person name="Almeida R.N.D."/>
            <person name="Weir B.S."/>
            <person name="Guttman D.S."/>
        </authorList>
    </citation>
    <scope>NUCLEOTIDE SEQUENCE [LARGE SCALE GENOMIC DNA]</scope>
    <source>
        <strain evidence="2 3">ICMP 7846</strain>
    </source>
</reference>
<name>A0A3M5DMW7_PSEAI</name>
<dbReference type="AntiFam" id="ANF00142">
    <property type="entry name" value="Shadow ORF (opposite yadG)"/>
</dbReference>
<proteinExistence type="predicted"/>